<evidence type="ECO:0000256" key="2">
    <source>
        <dbReference type="ARBA" id="ARBA00023125"/>
    </source>
</evidence>
<evidence type="ECO:0000313" key="7">
    <source>
        <dbReference type="Proteomes" id="UP000293142"/>
    </source>
</evidence>
<dbReference type="PROSITE" id="PS00041">
    <property type="entry name" value="HTH_ARAC_FAMILY_1"/>
    <property type="match status" value="1"/>
</dbReference>
<dbReference type="InterPro" id="IPR014710">
    <property type="entry name" value="RmlC-like_jellyroll"/>
</dbReference>
<keyword evidence="7" id="KW-1185">Reference proteome</keyword>
<reference evidence="6 7" key="1">
    <citation type="submission" date="2019-02" db="EMBL/GenBank/DDBJ databases">
        <title>Paenibacillus sp. nov., isolated from surface-sterilized tissue of Thalictrum simplex L.</title>
        <authorList>
            <person name="Tuo L."/>
        </authorList>
    </citation>
    <scope>NUCLEOTIDE SEQUENCE [LARGE SCALE GENOMIC DNA]</scope>
    <source>
        <strain evidence="6 7">N2SHLJ1</strain>
    </source>
</reference>
<comment type="caution">
    <text evidence="6">The sequence shown here is derived from an EMBL/GenBank/DDBJ whole genome shotgun (WGS) entry which is preliminary data.</text>
</comment>
<evidence type="ECO:0000256" key="1">
    <source>
        <dbReference type="ARBA" id="ARBA00023015"/>
    </source>
</evidence>
<evidence type="ECO:0000259" key="5">
    <source>
        <dbReference type="PROSITE" id="PS01124"/>
    </source>
</evidence>
<dbReference type="PANTHER" id="PTHR43280">
    <property type="entry name" value="ARAC-FAMILY TRANSCRIPTIONAL REGULATOR"/>
    <property type="match status" value="1"/>
</dbReference>
<dbReference type="Proteomes" id="UP000293142">
    <property type="component" value="Unassembled WGS sequence"/>
</dbReference>
<dbReference type="EMBL" id="SIRE01000024">
    <property type="protein sequence ID" value="TBL72405.1"/>
    <property type="molecule type" value="Genomic_DNA"/>
</dbReference>
<dbReference type="InterPro" id="IPR018062">
    <property type="entry name" value="HTH_AraC-typ_CS"/>
</dbReference>
<sequence length="319" mass="36510">MVYDASNVSRQIRGGLMTQAIHAGKYGVGIRWTSRYDYERGGKLNVHEHDFYQIIYFIDGKGEFYCGGAAYPLAPGTLFFIRPCVRHGFITYGNTKVKTLDLKFEIADSELRAATSEVQAYQTGDLSEMKACLEKIRREGMYKPLFYKELAEAALIQLLYALVRHDSQAGVKERDVQPAPSRYSGQSSHPSASGEALASRDEPLEAVHRLERYIREHYAEELSLEAIAELLSYSKNYLSHSFKAHYGSTFTRYLRNIRIERAKELIVYSGLSLKQISEEVGFKTVHHFSRVFKETEGINPGEWKLREHDGIRKDVLFDR</sequence>
<dbReference type="SUPFAM" id="SSF51215">
    <property type="entry name" value="Regulatory protein AraC"/>
    <property type="match status" value="1"/>
</dbReference>
<dbReference type="Pfam" id="PF02311">
    <property type="entry name" value="AraC_binding"/>
    <property type="match status" value="1"/>
</dbReference>
<gene>
    <name evidence="6" type="ORF">EYB31_28905</name>
</gene>
<name>A0A4Q9DIF9_9BACL</name>
<keyword evidence="1" id="KW-0805">Transcription regulation</keyword>
<dbReference type="SUPFAM" id="SSF46689">
    <property type="entry name" value="Homeodomain-like"/>
    <property type="match status" value="2"/>
</dbReference>
<dbReference type="InterPro" id="IPR003313">
    <property type="entry name" value="AraC-bd"/>
</dbReference>
<dbReference type="InterPro" id="IPR018060">
    <property type="entry name" value="HTH_AraC"/>
</dbReference>
<dbReference type="Pfam" id="PF12833">
    <property type="entry name" value="HTH_18"/>
    <property type="match status" value="1"/>
</dbReference>
<evidence type="ECO:0000256" key="3">
    <source>
        <dbReference type="ARBA" id="ARBA00023163"/>
    </source>
</evidence>
<feature type="region of interest" description="Disordered" evidence="4">
    <location>
        <begin position="171"/>
        <end position="200"/>
    </location>
</feature>
<dbReference type="PANTHER" id="PTHR43280:SF2">
    <property type="entry name" value="HTH-TYPE TRANSCRIPTIONAL REGULATOR EXSA"/>
    <property type="match status" value="1"/>
</dbReference>
<evidence type="ECO:0000256" key="4">
    <source>
        <dbReference type="SAM" id="MobiDB-lite"/>
    </source>
</evidence>
<feature type="domain" description="HTH araC/xylS-type" evidence="5">
    <location>
        <begin position="208"/>
        <end position="306"/>
    </location>
</feature>
<dbReference type="InterPro" id="IPR037923">
    <property type="entry name" value="HTH-like"/>
</dbReference>
<dbReference type="Gene3D" id="2.60.120.10">
    <property type="entry name" value="Jelly Rolls"/>
    <property type="match status" value="1"/>
</dbReference>
<protein>
    <submittedName>
        <fullName evidence="6">AraC family transcriptional regulator</fullName>
    </submittedName>
</protein>
<dbReference type="OrthoDB" id="337756at2"/>
<accession>A0A4Q9DIF9</accession>
<dbReference type="Gene3D" id="1.10.10.60">
    <property type="entry name" value="Homeodomain-like"/>
    <property type="match status" value="2"/>
</dbReference>
<proteinExistence type="predicted"/>
<dbReference type="PROSITE" id="PS01124">
    <property type="entry name" value="HTH_ARAC_FAMILY_2"/>
    <property type="match status" value="1"/>
</dbReference>
<dbReference type="GO" id="GO:0003700">
    <property type="term" value="F:DNA-binding transcription factor activity"/>
    <property type="evidence" value="ECO:0007669"/>
    <property type="project" value="InterPro"/>
</dbReference>
<dbReference type="SMART" id="SM00342">
    <property type="entry name" value="HTH_ARAC"/>
    <property type="match status" value="1"/>
</dbReference>
<dbReference type="GO" id="GO:0043565">
    <property type="term" value="F:sequence-specific DNA binding"/>
    <property type="evidence" value="ECO:0007669"/>
    <property type="project" value="InterPro"/>
</dbReference>
<dbReference type="AlphaFoldDB" id="A0A4Q9DIF9"/>
<evidence type="ECO:0000313" key="6">
    <source>
        <dbReference type="EMBL" id="TBL72405.1"/>
    </source>
</evidence>
<dbReference type="InterPro" id="IPR009057">
    <property type="entry name" value="Homeodomain-like_sf"/>
</dbReference>
<keyword evidence="2" id="KW-0238">DNA-binding</keyword>
<keyword evidence="3" id="KW-0804">Transcription</keyword>
<organism evidence="6 7">
    <name type="scientific">Paenibacillus thalictri</name>
    <dbReference type="NCBI Taxonomy" id="2527873"/>
    <lineage>
        <taxon>Bacteria</taxon>
        <taxon>Bacillati</taxon>
        <taxon>Bacillota</taxon>
        <taxon>Bacilli</taxon>
        <taxon>Bacillales</taxon>
        <taxon>Paenibacillaceae</taxon>
        <taxon>Paenibacillus</taxon>
    </lineage>
</organism>